<dbReference type="EMBL" id="JANJYJ010000003">
    <property type="protein sequence ID" value="KAK3221847.1"/>
    <property type="molecule type" value="Genomic_DNA"/>
</dbReference>
<comment type="caution">
    <text evidence="1">The sequence shown here is derived from an EMBL/GenBank/DDBJ whole genome shotgun (WGS) entry which is preliminary data.</text>
</comment>
<evidence type="ECO:0008006" key="3">
    <source>
        <dbReference type="Google" id="ProtNLM"/>
    </source>
</evidence>
<evidence type="ECO:0000313" key="1">
    <source>
        <dbReference type="EMBL" id="KAK3221847.1"/>
    </source>
</evidence>
<dbReference type="PANTHER" id="PTHR47723:SF19">
    <property type="entry name" value="POLYNUCLEOTIDYL TRANSFERASE, RIBONUCLEASE H-LIKE SUPERFAMILY PROTEIN"/>
    <property type="match status" value="1"/>
</dbReference>
<organism evidence="1 2">
    <name type="scientific">Dipteronia sinensis</name>
    <dbReference type="NCBI Taxonomy" id="43782"/>
    <lineage>
        <taxon>Eukaryota</taxon>
        <taxon>Viridiplantae</taxon>
        <taxon>Streptophyta</taxon>
        <taxon>Embryophyta</taxon>
        <taxon>Tracheophyta</taxon>
        <taxon>Spermatophyta</taxon>
        <taxon>Magnoliopsida</taxon>
        <taxon>eudicotyledons</taxon>
        <taxon>Gunneridae</taxon>
        <taxon>Pentapetalae</taxon>
        <taxon>rosids</taxon>
        <taxon>malvids</taxon>
        <taxon>Sapindales</taxon>
        <taxon>Sapindaceae</taxon>
        <taxon>Hippocastanoideae</taxon>
        <taxon>Acereae</taxon>
        <taxon>Dipteronia</taxon>
    </lineage>
</organism>
<dbReference type="Proteomes" id="UP001281410">
    <property type="component" value="Unassembled WGS sequence"/>
</dbReference>
<proteinExistence type="predicted"/>
<dbReference type="PANTHER" id="PTHR47723">
    <property type="entry name" value="OS05G0353850 PROTEIN"/>
    <property type="match status" value="1"/>
</dbReference>
<sequence>MASKSQDNIMWTNDLMILRRFGFRDRPTTVPVIKSVIWSHPALGWIKVNTYGTVLSSLGVGGCGGVFCNYRAFVNGYFTIPIGCSPRSEQVPWRVRQVWQRCIFQISQMDFHVSHIFKEGNHVTDVLSKHALELEADSWMFSTSSFCSLLIGIDYIGQKSFRFS</sequence>
<reference evidence="1" key="1">
    <citation type="journal article" date="2023" name="Plant J.">
        <title>Genome sequences and population genomics provide insights into the demographic history, inbreeding, and mutation load of two 'living fossil' tree species of Dipteronia.</title>
        <authorList>
            <person name="Feng Y."/>
            <person name="Comes H.P."/>
            <person name="Chen J."/>
            <person name="Zhu S."/>
            <person name="Lu R."/>
            <person name="Zhang X."/>
            <person name="Li P."/>
            <person name="Qiu J."/>
            <person name="Olsen K.M."/>
            <person name="Qiu Y."/>
        </authorList>
    </citation>
    <scope>NUCLEOTIDE SEQUENCE</scope>
    <source>
        <strain evidence="1">NBL</strain>
    </source>
</reference>
<dbReference type="AlphaFoldDB" id="A0AAE0AQS5"/>
<evidence type="ECO:0000313" key="2">
    <source>
        <dbReference type="Proteomes" id="UP001281410"/>
    </source>
</evidence>
<keyword evidence="2" id="KW-1185">Reference proteome</keyword>
<name>A0AAE0AQS5_9ROSI</name>
<accession>A0AAE0AQS5</accession>
<dbReference type="InterPro" id="IPR053151">
    <property type="entry name" value="RNase_H-like"/>
</dbReference>
<protein>
    <recommendedName>
        <fullName evidence="3">RNase H type-1 domain-containing protein</fullName>
    </recommendedName>
</protein>
<gene>
    <name evidence="1" type="ORF">Dsin_008872</name>
</gene>